<name>A0A6C0B0U7_9ZZZZ</name>
<protein>
    <recommendedName>
        <fullName evidence="3">Nucleotide-diphospho-sugar transferase domain-containing protein</fullName>
    </recommendedName>
</protein>
<dbReference type="EMBL" id="MN739048">
    <property type="protein sequence ID" value="QHS85855.1"/>
    <property type="molecule type" value="Genomic_DNA"/>
</dbReference>
<accession>A0A6C0B0U7</accession>
<reference evidence="2" key="1">
    <citation type="journal article" date="2020" name="Nature">
        <title>Giant virus diversity and host interactions through global metagenomics.</title>
        <authorList>
            <person name="Schulz F."/>
            <person name="Roux S."/>
            <person name="Paez-Espino D."/>
            <person name="Jungbluth S."/>
            <person name="Walsh D.A."/>
            <person name="Denef V.J."/>
            <person name="McMahon K.D."/>
            <person name="Konstantinidis K.T."/>
            <person name="Eloe-Fadrosh E.A."/>
            <person name="Kyrpides N.C."/>
            <person name="Woyke T."/>
        </authorList>
    </citation>
    <scope>NUCLEOTIDE SEQUENCE</scope>
    <source>
        <strain evidence="2">GVMAG-M-3300009185-36</strain>
    </source>
</reference>
<feature type="compositionally biased region" description="Basic and acidic residues" evidence="1">
    <location>
        <begin position="65"/>
        <end position="79"/>
    </location>
</feature>
<dbReference type="InterPro" id="IPR029044">
    <property type="entry name" value="Nucleotide-diphossugar_trans"/>
</dbReference>
<sequence>MARVSKLSVRHNTYTLPDVEYDYIIIKVDYKEPTPEPTPEPIPKVKSIPAAKLPPIPKLPQKIVKSREPTPEHKPEPTPKKLAPIPKLSRIEKIIPEPKPEPNPEPAVKLAPIPKLTQQIVNTTPEPEPIPAVKLAPIPKLTQQIVNITPEPKPEPTPEVKLAPIPKLIQQIVNTKPEPKSEPMPAVKLAPIANLSRIVNTAPEPKPKPEPKPEPKPTVKLPPIPTLPPKLVNTTPEPKPEPKPTVKLPPIPTLPPKLVNTTPEPNPEPTPVVKLAPIPTLPPKLVNTTPEPKPEPTPVVKLAPIPTLPPKLVNATPQPKLVEPDFIKVPKMATINYDIPTRNDIAVLLVFFDYIGSVRILTNYLFMREKLKLANIPVFTLELVLDGKTPKIHEAIHVYGSSYLFQKEHLIRLLEKSIPENYTKLACLDADVMFESPSWYDELSILLDTNHIVQCFNRCYWLDLTYTQIQKAAFSCTQADKSKRFWDSRQGRIVHPGFGWAFRRNEYITFGFFDEAVIGSGDTLFAYGVLGYPVNVDDKETKIYKSQYTKWTSLIKGINCTYLNVNLYHLYHGPIPNRQYVSRYDAFKGISNIEDVISINNYGVCELTRPELNRAMLEFFKTRDDDGI</sequence>
<dbReference type="SUPFAM" id="SSF53448">
    <property type="entry name" value="Nucleotide-diphospho-sugar transferases"/>
    <property type="match status" value="1"/>
</dbReference>
<evidence type="ECO:0000256" key="1">
    <source>
        <dbReference type="SAM" id="MobiDB-lite"/>
    </source>
</evidence>
<dbReference type="PRINTS" id="PR01217">
    <property type="entry name" value="PRICHEXTENSN"/>
</dbReference>
<feature type="region of interest" description="Disordered" evidence="1">
    <location>
        <begin position="33"/>
        <end position="86"/>
    </location>
</feature>
<evidence type="ECO:0008006" key="3">
    <source>
        <dbReference type="Google" id="ProtNLM"/>
    </source>
</evidence>
<evidence type="ECO:0000313" key="2">
    <source>
        <dbReference type="EMBL" id="QHS85855.1"/>
    </source>
</evidence>
<feature type="region of interest" description="Disordered" evidence="1">
    <location>
        <begin position="195"/>
        <end position="252"/>
    </location>
</feature>
<proteinExistence type="predicted"/>
<organism evidence="2">
    <name type="scientific">viral metagenome</name>
    <dbReference type="NCBI Taxonomy" id="1070528"/>
    <lineage>
        <taxon>unclassified sequences</taxon>
        <taxon>metagenomes</taxon>
        <taxon>organismal metagenomes</taxon>
    </lineage>
</organism>
<feature type="compositionally biased region" description="Basic and acidic residues" evidence="1">
    <location>
        <begin position="205"/>
        <end position="217"/>
    </location>
</feature>
<dbReference type="AlphaFoldDB" id="A0A6C0B0U7"/>